<keyword evidence="1" id="KW-0732">Signal</keyword>
<evidence type="ECO:0000256" key="1">
    <source>
        <dbReference type="SAM" id="SignalP"/>
    </source>
</evidence>
<sequence length="272" mass="27780">MPAMRRIVSGLCLLAVALTGCARPGASPQEAPSGTPAQWSTYAATVTGVTSGPGARTVTVHVAAPAGPDGCSRNVRVAGTQEENGTVFVSVTMESMLSSVHGACPGTTPAAVTVTSATPFGTRVVTVNQQPWALHGGVYQQCDTELGCHPSGDHCDATWTRAAVRGLDVSRHSQGTVESCDANWLVMTVPDDPAACGAEVRPGCEVNTAIRRYFLRAAGDGWSLVARTEAAGCAAIRAADASFPRARCADLPAPGRFVTSAPPLPSDAPPGG</sequence>
<feature type="chain" id="PRO_5046378776" evidence="1">
    <location>
        <begin position="23"/>
        <end position="272"/>
    </location>
</feature>
<organism evidence="2">
    <name type="scientific">Actinoplanes campanulatus</name>
    <dbReference type="NCBI Taxonomy" id="113559"/>
    <lineage>
        <taxon>Bacteria</taxon>
        <taxon>Bacillati</taxon>
        <taxon>Actinomycetota</taxon>
        <taxon>Actinomycetes</taxon>
        <taxon>Micromonosporales</taxon>
        <taxon>Micromonosporaceae</taxon>
        <taxon>Actinoplanes</taxon>
    </lineage>
</organism>
<proteinExistence type="predicted"/>
<protein>
    <submittedName>
        <fullName evidence="2">Uncharacterized protein</fullName>
    </submittedName>
</protein>
<reference evidence="2" key="1">
    <citation type="submission" date="2021-01" db="EMBL/GenBank/DDBJ databases">
        <title>Whole genome shotgun sequence of Actinoplanes capillaceus NBRC 16408.</title>
        <authorList>
            <person name="Komaki H."/>
            <person name="Tamura T."/>
        </authorList>
    </citation>
    <scope>NUCLEOTIDE SEQUENCE [LARGE SCALE GENOMIC DNA]</scope>
    <source>
        <strain evidence="2">NBRC 16408</strain>
    </source>
</reference>
<feature type="signal peptide" evidence="1">
    <location>
        <begin position="1"/>
        <end position="22"/>
    </location>
</feature>
<dbReference type="EMBL" id="BOMF01000104">
    <property type="protein sequence ID" value="GID48351.1"/>
    <property type="molecule type" value="Genomic_DNA"/>
</dbReference>
<name>A0ABQ3WQ23_9ACTN</name>
<dbReference type="PROSITE" id="PS51257">
    <property type="entry name" value="PROKAR_LIPOPROTEIN"/>
    <property type="match status" value="1"/>
</dbReference>
<gene>
    <name evidence="2" type="ORF">Aca07nite_56260</name>
</gene>
<accession>A0ABQ3WQ23</accession>
<evidence type="ECO:0000313" key="2">
    <source>
        <dbReference type="EMBL" id="GID48351.1"/>
    </source>
</evidence>
<comment type="caution">
    <text evidence="2">The sequence shown here is derived from an EMBL/GenBank/DDBJ whole genome shotgun (WGS) entry which is preliminary data.</text>
</comment>